<feature type="region of interest" description="Disordered" evidence="1">
    <location>
        <begin position="633"/>
        <end position="762"/>
    </location>
</feature>
<dbReference type="OrthoDB" id="8070224at2759"/>
<feature type="compositionally biased region" description="Basic residues" evidence="1">
    <location>
        <begin position="739"/>
        <end position="754"/>
    </location>
</feature>
<name>A0A8S4SKE1_9NEOP</name>
<feature type="region of interest" description="Disordered" evidence="1">
    <location>
        <begin position="296"/>
        <end position="317"/>
    </location>
</feature>
<feature type="compositionally biased region" description="Basic and acidic residues" evidence="1">
    <location>
        <begin position="784"/>
        <end position="796"/>
    </location>
</feature>
<feature type="compositionally biased region" description="Polar residues" evidence="1">
    <location>
        <begin position="178"/>
        <end position="198"/>
    </location>
</feature>
<evidence type="ECO:0000256" key="1">
    <source>
        <dbReference type="SAM" id="MobiDB-lite"/>
    </source>
</evidence>
<proteinExistence type="predicted"/>
<evidence type="ECO:0000313" key="3">
    <source>
        <dbReference type="Proteomes" id="UP000838756"/>
    </source>
</evidence>
<feature type="compositionally biased region" description="Basic and acidic residues" evidence="1">
    <location>
        <begin position="120"/>
        <end position="139"/>
    </location>
</feature>
<feature type="compositionally biased region" description="Basic and acidic residues" evidence="1">
    <location>
        <begin position="643"/>
        <end position="669"/>
    </location>
</feature>
<organism evidence="2 3">
    <name type="scientific">Pararge aegeria aegeria</name>
    <dbReference type="NCBI Taxonomy" id="348720"/>
    <lineage>
        <taxon>Eukaryota</taxon>
        <taxon>Metazoa</taxon>
        <taxon>Ecdysozoa</taxon>
        <taxon>Arthropoda</taxon>
        <taxon>Hexapoda</taxon>
        <taxon>Insecta</taxon>
        <taxon>Pterygota</taxon>
        <taxon>Neoptera</taxon>
        <taxon>Endopterygota</taxon>
        <taxon>Lepidoptera</taxon>
        <taxon>Glossata</taxon>
        <taxon>Ditrysia</taxon>
        <taxon>Papilionoidea</taxon>
        <taxon>Nymphalidae</taxon>
        <taxon>Satyrinae</taxon>
        <taxon>Satyrini</taxon>
        <taxon>Parargina</taxon>
        <taxon>Pararge</taxon>
    </lineage>
</organism>
<sequence>MRSQAAKPLPKKGALGKTSFKATKQVKKRALAQKKVKASPKSVVKNSKKLSGDNEATSKIDGDASAKEKNNPSPETAKVESCKPNTSRETKEKAKASPKKVVSKRPVQLIKKSKPSPKLKVNEKDNDEVKYKINLEAIKKPSPKTPKNKSNNKKGNASLKKKTASGKEGDQVKGIPENENTSNAEKINSKDNSYNSNKVIEENPCSVLETKNEKKDEKTSIEKTEPKIAETPIQNVTAINVKSNSQSDTPKVETERPPKFFTSSRSPRTVDIDVKCCKNSKGNLSVSERFLSMKCESKTDDNSKEKPSNNLISQGPDIDVYTFSEKVDSPKSILSDFRTPVNKNIGRVRPIARVKGTVIDKKADSERKKFSPHRPIEEVVKQLKANKRSEDVISHTNTNYESSSLDFGVFDNEKKAEEKPPIVSKSYKMVARKSSITGQPFSPIQFPDQEESPKKESNNQVKASNVKKNVSKTKKQQKKRSLSDDDINTSTFSLNTKSFHYTSSDESVSESNDDNDNKESSESDNNKNKRTKNKKYKRITDSAKKSTSKELKELSKDSLIDLKDTSALLGNEKPSKRRLKLLSMWSGPKKHRMASLNALAKVHCLYENESRTHMELGLMKTVDRQVIPSTSKANFSLKKKDNKSKDSEKQESTSESEYENKREKEKDSSDSSDDSIPQRTLRGVPGIRSAGMYWDPKSSTSSSEDSELESRTKKSSTDKKKITPKSSTSNKSDSDKPPPKMKKTAGVPVKKKRNRNEVVMDLKDMVVQKRMASLNATAILAASYEKRSPKSSKDETTSDSCSDESYLSQKPKNLLSSGVKSESKNEETEKESDDTQVADKKQKVEVIVNQDTDVTITGVYATHHHEGFCTVSGMQYRISSTSHTQTTATANCEKDGCPRDEGSRYTPLSALSSMQPPAEHAQTHPTPVPELGGLGRRAGCSSAFSAPSPAAHHDPGIILTTSTSLDSGAVQGTHPAVPREPSLKKLTTKPEAFNPKLYHFVFANS</sequence>
<gene>
    <name evidence="2" type="primary">jg16568</name>
    <name evidence="2" type="ORF">PAEG_LOCUS28013</name>
</gene>
<feature type="compositionally biased region" description="Basic and acidic residues" evidence="1">
    <location>
        <begin position="296"/>
        <end position="307"/>
    </location>
</feature>
<feature type="compositionally biased region" description="Basic residues" evidence="1">
    <location>
        <begin position="24"/>
        <end position="38"/>
    </location>
</feature>
<comment type="caution">
    <text evidence="2">The sequence shown here is derived from an EMBL/GenBank/DDBJ whole genome shotgun (WGS) entry which is preliminary data.</text>
</comment>
<feature type="compositionally biased region" description="Basic residues" evidence="1">
    <location>
        <begin position="528"/>
        <end position="537"/>
    </location>
</feature>
<feature type="compositionally biased region" description="Basic and acidic residues" evidence="1">
    <location>
        <begin position="538"/>
        <end position="547"/>
    </location>
</feature>
<feature type="compositionally biased region" description="Polar residues" evidence="1">
    <location>
        <begin position="232"/>
        <end position="249"/>
    </location>
</feature>
<feature type="compositionally biased region" description="Basic residues" evidence="1">
    <location>
        <begin position="469"/>
        <end position="480"/>
    </location>
</feature>
<feature type="compositionally biased region" description="Basic and acidic residues" evidence="1">
    <location>
        <begin position="515"/>
        <end position="527"/>
    </location>
</feature>
<feature type="region of interest" description="Disordered" evidence="1">
    <location>
        <begin position="436"/>
        <end position="489"/>
    </location>
</feature>
<feature type="compositionally biased region" description="Basic and acidic residues" evidence="1">
    <location>
        <begin position="50"/>
        <end position="70"/>
    </location>
</feature>
<feature type="compositionally biased region" description="Basic and acidic residues" evidence="1">
    <location>
        <begin position="210"/>
        <end position="228"/>
    </location>
</feature>
<feature type="compositionally biased region" description="Polar residues" evidence="1">
    <location>
        <begin position="806"/>
        <end position="819"/>
    </location>
</feature>
<feature type="compositionally biased region" description="Low complexity" evidence="1">
    <location>
        <begin position="941"/>
        <end position="950"/>
    </location>
</feature>
<feature type="compositionally biased region" description="Basic and acidic residues" evidence="1">
    <location>
        <begin position="708"/>
        <end position="721"/>
    </location>
</feature>
<feature type="compositionally biased region" description="Low complexity" evidence="1">
    <location>
        <begin position="458"/>
        <end position="468"/>
    </location>
</feature>
<evidence type="ECO:0000313" key="2">
    <source>
        <dbReference type="EMBL" id="CAH2270090.1"/>
    </source>
</evidence>
<dbReference type="AlphaFoldDB" id="A0A8S4SKE1"/>
<feature type="region of interest" description="Disordered" evidence="1">
    <location>
        <begin position="1"/>
        <end position="266"/>
    </location>
</feature>
<protein>
    <submittedName>
        <fullName evidence="2">Jg16568 protein</fullName>
    </submittedName>
</protein>
<accession>A0A8S4SKE1</accession>
<dbReference type="Proteomes" id="UP000838756">
    <property type="component" value="Unassembled WGS sequence"/>
</dbReference>
<feature type="region of interest" description="Disordered" evidence="1">
    <location>
        <begin position="782"/>
        <end position="838"/>
    </location>
</feature>
<dbReference type="EMBL" id="CAKXAJ010026563">
    <property type="protein sequence ID" value="CAH2270090.1"/>
    <property type="molecule type" value="Genomic_DNA"/>
</dbReference>
<feature type="region of interest" description="Disordered" evidence="1">
    <location>
        <begin position="915"/>
        <end position="957"/>
    </location>
</feature>
<reference evidence="2" key="1">
    <citation type="submission" date="2022-03" db="EMBL/GenBank/DDBJ databases">
        <authorList>
            <person name="Lindestad O."/>
        </authorList>
    </citation>
    <scope>NUCLEOTIDE SEQUENCE</scope>
</reference>
<feature type="region of interest" description="Disordered" evidence="1">
    <location>
        <begin position="501"/>
        <end position="547"/>
    </location>
</feature>
<keyword evidence="3" id="KW-1185">Reference proteome</keyword>
<feature type="compositionally biased region" description="Basic and acidic residues" evidence="1">
    <location>
        <begin position="77"/>
        <end position="95"/>
    </location>
</feature>